<feature type="compositionally biased region" description="Basic and acidic residues" evidence="2">
    <location>
        <begin position="1526"/>
        <end position="1553"/>
    </location>
</feature>
<evidence type="ECO:0000313" key="4">
    <source>
        <dbReference type="EMBL" id="JAT35301.1"/>
    </source>
</evidence>
<dbReference type="PROSITE" id="PS50157">
    <property type="entry name" value="ZINC_FINGER_C2H2_2"/>
    <property type="match status" value="2"/>
</dbReference>
<feature type="region of interest" description="Disordered" evidence="2">
    <location>
        <begin position="742"/>
        <end position="861"/>
    </location>
</feature>
<feature type="region of interest" description="Disordered" evidence="2">
    <location>
        <begin position="204"/>
        <end position="243"/>
    </location>
</feature>
<feature type="compositionally biased region" description="Basic residues" evidence="2">
    <location>
        <begin position="1357"/>
        <end position="1367"/>
    </location>
</feature>
<feature type="region of interest" description="Disordered" evidence="2">
    <location>
        <begin position="1446"/>
        <end position="1478"/>
    </location>
</feature>
<dbReference type="InterPro" id="IPR036236">
    <property type="entry name" value="Znf_C2H2_sf"/>
</dbReference>
<accession>A0A1B6MHD3</accession>
<feature type="compositionally biased region" description="Acidic residues" evidence="2">
    <location>
        <begin position="1465"/>
        <end position="1477"/>
    </location>
</feature>
<feature type="compositionally biased region" description="Polar residues" evidence="2">
    <location>
        <begin position="1554"/>
        <end position="1563"/>
    </location>
</feature>
<dbReference type="PROSITE" id="PS00028">
    <property type="entry name" value="ZINC_FINGER_C2H2_1"/>
    <property type="match status" value="1"/>
</dbReference>
<feature type="non-terminal residue" evidence="4">
    <location>
        <position position="1"/>
    </location>
</feature>
<feature type="region of interest" description="Disordered" evidence="2">
    <location>
        <begin position="1603"/>
        <end position="1633"/>
    </location>
</feature>
<feature type="region of interest" description="Disordered" evidence="2">
    <location>
        <begin position="889"/>
        <end position="967"/>
    </location>
</feature>
<feature type="domain" description="C2H2-type" evidence="3">
    <location>
        <begin position="1815"/>
        <end position="1842"/>
    </location>
</feature>
<evidence type="ECO:0000259" key="3">
    <source>
        <dbReference type="PROSITE" id="PS50157"/>
    </source>
</evidence>
<feature type="compositionally biased region" description="Acidic residues" evidence="2">
    <location>
        <begin position="1707"/>
        <end position="1724"/>
    </location>
</feature>
<feature type="compositionally biased region" description="Basic and acidic residues" evidence="2">
    <location>
        <begin position="710"/>
        <end position="725"/>
    </location>
</feature>
<feature type="compositionally biased region" description="Polar residues" evidence="2">
    <location>
        <begin position="902"/>
        <end position="939"/>
    </location>
</feature>
<feature type="region of interest" description="Disordered" evidence="2">
    <location>
        <begin position="1292"/>
        <end position="1397"/>
    </location>
</feature>
<feature type="non-terminal residue" evidence="4">
    <location>
        <position position="1907"/>
    </location>
</feature>
<dbReference type="InterPro" id="IPR013087">
    <property type="entry name" value="Znf_C2H2_type"/>
</dbReference>
<feature type="region of interest" description="Disordered" evidence="2">
    <location>
        <begin position="1703"/>
        <end position="1724"/>
    </location>
</feature>
<dbReference type="SUPFAM" id="SSF57667">
    <property type="entry name" value="beta-beta-alpha zinc fingers"/>
    <property type="match status" value="1"/>
</dbReference>
<dbReference type="EMBL" id="GEBQ01004676">
    <property type="protein sequence ID" value="JAT35301.1"/>
    <property type="molecule type" value="Transcribed_RNA"/>
</dbReference>
<feature type="compositionally biased region" description="Polar residues" evidence="2">
    <location>
        <begin position="682"/>
        <end position="694"/>
    </location>
</feature>
<dbReference type="Gene3D" id="3.30.160.60">
    <property type="entry name" value="Classic Zinc Finger"/>
    <property type="match status" value="1"/>
</dbReference>
<keyword evidence="1" id="KW-0479">Metal-binding</keyword>
<evidence type="ECO:0000256" key="1">
    <source>
        <dbReference type="PROSITE-ProRule" id="PRU00042"/>
    </source>
</evidence>
<protein>
    <recommendedName>
        <fullName evidence="3">C2H2-type domain-containing protein</fullName>
    </recommendedName>
</protein>
<dbReference type="GO" id="GO:0008270">
    <property type="term" value="F:zinc ion binding"/>
    <property type="evidence" value="ECO:0007669"/>
    <property type="project" value="UniProtKB-KW"/>
</dbReference>
<feature type="compositionally biased region" description="Polar residues" evidence="2">
    <location>
        <begin position="204"/>
        <end position="224"/>
    </location>
</feature>
<feature type="region of interest" description="Disordered" evidence="2">
    <location>
        <begin position="1493"/>
        <end position="1575"/>
    </location>
</feature>
<gene>
    <name evidence="4" type="ORF">g.28708</name>
</gene>
<proteinExistence type="predicted"/>
<feature type="compositionally biased region" description="Polar residues" evidence="2">
    <location>
        <begin position="1372"/>
        <end position="1383"/>
    </location>
</feature>
<evidence type="ECO:0000256" key="2">
    <source>
        <dbReference type="SAM" id="MobiDB-lite"/>
    </source>
</evidence>
<organism evidence="4">
    <name type="scientific">Graphocephala atropunctata</name>
    <dbReference type="NCBI Taxonomy" id="36148"/>
    <lineage>
        <taxon>Eukaryota</taxon>
        <taxon>Metazoa</taxon>
        <taxon>Ecdysozoa</taxon>
        <taxon>Arthropoda</taxon>
        <taxon>Hexapoda</taxon>
        <taxon>Insecta</taxon>
        <taxon>Pterygota</taxon>
        <taxon>Neoptera</taxon>
        <taxon>Paraneoptera</taxon>
        <taxon>Hemiptera</taxon>
        <taxon>Auchenorrhyncha</taxon>
        <taxon>Membracoidea</taxon>
        <taxon>Cicadellidae</taxon>
        <taxon>Cicadellinae</taxon>
        <taxon>Cicadellini</taxon>
        <taxon>Graphocephala</taxon>
    </lineage>
</organism>
<feature type="domain" description="C2H2-type" evidence="3">
    <location>
        <begin position="1843"/>
        <end position="1870"/>
    </location>
</feature>
<feature type="compositionally biased region" description="Basic and acidic residues" evidence="2">
    <location>
        <begin position="1321"/>
        <end position="1332"/>
    </location>
</feature>
<sequence>DSNTTSAIQTETITKSAIDATTETVTKTAIAASTETVTETAIATSTESEPKTAITASTETVAQATTETTTESVKETISPFSSTLDELMSNLNSKPRPNRCQSNIDVTYQNDRNDSVPKSVSDGDKTNLCNRVSQFIHTNEISNPPLVKSQHSSSSSLFMGQNKSIPFESDKEDDFDFPTVVLDNCSNTNKSKNDPPMPLKCQEIGNTGKPTVSVKSSRWDQVSNPDHEERSSEAGPLCNTKEQNQTIKDLEINTAQEEGTIVSIQTEKIINDQLKSNMNIVKNTKEKSDFCPSPVFESSESTKNMGFNRVQDNTVLNSHEKIRTELEYSNQVMLSKISDDNSNKESLRSNQSLRSKLSEEITTLHKVGSSCGGALRGLINRDKIEDSRFKDKMMPPGRIASLKPGTLIDLIQENKPHRPVHRFKNRQIIAQPHSDVSSNLSDRIQNTVFSQESSDFRTSSLTPRDPSVILSELSENDLKKLITENIGDLPNPPNLSVSVCTQSNTQVTPNLKTLCVANATATRQLQAKSIIGDSQCTSYSLPVLQTDPFRSPCYDGTSTPDPYRTDPYTLSLQENMEKERSVSNLKNIERPQFFETPQRTPLLETPLRAPLLETPPLHYNQDGTQQMLLSNHYTVSNDTVYTTPMYPVSQQFKQGDPRSSRSVAGTYAMWRSEENVLDRNFNHSNVQDNTNSYYERTPEDRRNYSNNYRGSRDREYSNSNHYDHRSRNYDKYHVSHLGHNISRSIHKEPDSPRKPARDPKYKGVEDNFEKSGSNRSILEHGVSRHDSRLQERNYLRDESKSKESSHYDDRFLSKGQSKHPTNDKSQCRKEDPARTSRDDSKSLKRDPSRKNSYSSPLDSLYTHMGTPKTGLGYGFQKFRIPKLNKTSLNQSSKIGSKDQEKSQICTSTVNEESTNLLEDSNVEPQSLSNQTSDQINSESLKVVHEKGNDSQEAESDDEDLQESSDGKCIVRSKSIAEESNKTTNIQVEYNETESSCDGVQKKEAVCRRSGRIKQIQKQKCLDSLAVIDESSCTSLAVQRANDDEPLHTPEKTEISNILCTKNDKEINKLNSNSTHELESMDDQDVQNISITNELDLDGSNREPNLEKAEKETLQSNICEQFQTEVIPSESGSKVLSVNLSMKSDQENENDRHKTILTSDRNQPIALNQSVFLKNNEISQQSTVNCSEVEYAIDLSVKKRITDDDLLRAQTRGRKNINNPPTVVSHPLQSMDCVLPGVTTVEIPSHKPDSAAIIDSEVKLKLIENVLGGKLTHDKILKVAELLSAIDFKSIEQSSEENNGKKISQLDKHLPESDNDEENNDEDKIKVDNKDSIESNVNDQTEFKNDVKCQKQSSSKGKSNKKKRKTKPKIQSYQGRGNKTSFQGRENKSPIQKKKRKYKNELDRLQDDISKYHDSVAIATASGLRMCRLQKEKRIVTVKSNVQQAQVSKKKNLEKKTDTSEKFEVDNEQDADSSDSEESWNLLSEKLKLKYGHLISGNQESNKKEQSTTKQEEKKPEPLILSSQEKLISDKTPENNKPTDRDSEKSSICQKRDASSQSVESGITKQDHSLTDEISKSLLISPESDKRKKDLQVVMYETDSLKSDNFDVPIQSSSRESDGSLSSPKRKNNKLCNKGQFKSVKFSGRKASPSDSNTVPNKTLSDNIVQKYKIRKQNKKCRWYAGMLKKKSKLSKLELTTSIKLENNELQENGEEDQENLYDDQENVSDDNSLEATNSEDLMIVEPPDQNYYQEGEYKATKCKLCPFTGKAIVSHYAITHPKDEVLISRMSPNAAETAKTESHLFFSLTEERRPQVNTFECRICCQRFSKFFMFFEHMALHTGEFRYECCKCGYRTSTRNGITKHCLTHTQSGKLSMKTICRVLYKEPSDKTHFFGYLCSKCNFFQIHFIN</sequence>
<feature type="compositionally biased region" description="Basic and acidic residues" evidence="2">
    <location>
        <begin position="1500"/>
        <end position="1516"/>
    </location>
</feature>
<feature type="compositionally biased region" description="Basic and acidic residues" evidence="2">
    <location>
        <begin position="1453"/>
        <end position="1464"/>
    </location>
</feature>
<feature type="region of interest" description="Disordered" evidence="2">
    <location>
        <begin position="681"/>
        <end position="725"/>
    </location>
</feature>
<feature type="compositionally biased region" description="Basic and acidic residues" evidence="2">
    <location>
        <begin position="745"/>
        <end position="769"/>
    </location>
</feature>
<feature type="compositionally biased region" description="Acidic residues" evidence="2">
    <location>
        <begin position="951"/>
        <end position="962"/>
    </location>
</feature>
<name>A0A1B6MHD3_9HEMI</name>
<feature type="compositionally biased region" description="Basic and acidic residues" evidence="2">
    <location>
        <begin position="1297"/>
        <end position="1311"/>
    </location>
</feature>
<feature type="compositionally biased region" description="Basic and acidic residues" evidence="2">
    <location>
        <begin position="820"/>
        <end position="849"/>
    </location>
</feature>
<keyword evidence="1" id="KW-0862">Zinc</keyword>
<feature type="compositionally biased region" description="Basic and acidic residues" evidence="2">
    <location>
        <begin position="777"/>
        <end position="812"/>
    </location>
</feature>
<reference evidence="4" key="1">
    <citation type="submission" date="2015-11" db="EMBL/GenBank/DDBJ databases">
        <title>De novo transcriptome assembly of four potential Pierce s Disease insect vectors from Arizona vineyards.</title>
        <authorList>
            <person name="Tassone E.E."/>
        </authorList>
    </citation>
    <scope>NUCLEOTIDE SEQUENCE</scope>
</reference>
<feature type="region of interest" description="Disordered" evidence="2">
    <location>
        <begin position="40"/>
        <end position="76"/>
    </location>
</feature>
<dbReference type="SMART" id="SM00355">
    <property type="entry name" value="ZnF_C2H2"/>
    <property type="match status" value="3"/>
</dbReference>
<feature type="compositionally biased region" description="Basic and acidic residues" evidence="2">
    <location>
        <begin position="1564"/>
        <end position="1574"/>
    </location>
</feature>
<feature type="compositionally biased region" description="Low complexity" evidence="2">
    <location>
        <begin position="55"/>
        <end position="71"/>
    </location>
</feature>
<keyword evidence="1" id="KW-0863">Zinc-finger</keyword>